<accession>A0A931ADL2</accession>
<comment type="caution">
    <text evidence="1">The sequence shown here is derived from an EMBL/GenBank/DDBJ whole genome shotgun (WGS) entry which is preliminary data.</text>
</comment>
<organism evidence="1 2">
    <name type="scientific">Nonomuraea cypriaca</name>
    <dbReference type="NCBI Taxonomy" id="1187855"/>
    <lineage>
        <taxon>Bacteria</taxon>
        <taxon>Bacillati</taxon>
        <taxon>Actinomycetota</taxon>
        <taxon>Actinomycetes</taxon>
        <taxon>Streptosporangiales</taxon>
        <taxon>Streptosporangiaceae</taxon>
        <taxon>Nonomuraea</taxon>
    </lineage>
</organism>
<proteinExistence type="predicted"/>
<name>A0A931ADL2_9ACTN</name>
<reference evidence="1" key="1">
    <citation type="submission" date="2020-11" db="EMBL/GenBank/DDBJ databases">
        <title>Whole-genome analyses of Nonomuraea sp. K274.</title>
        <authorList>
            <person name="Veyisoglu A."/>
        </authorList>
    </citation>
    <scope>NUCLEOTIDE SEQUENCE</scope>
    <source>
        <strain evidence="1">K274</strain>
    </source>
</reference>
<evidence type="ECO:0000313" key="1">
    <source>
        <dbReference type="EMBL" id="MBF8189660.1"/>
    </source>
</evidence>
<sequence>MNIEAQILELMMRVRALEAGARTGDDITIGITQVKDDIADIRTEMRQDIAALGDELAGLRQNMNEHFRSIRSEMLRSAGHPRRRTIN</sequence>
<dbReference type="EMBL" id="JADOGI010000098">
    <property type="protein sequence ID" value="MBF8189660.1"/>
    <property type="molecule type" value="Genomic_DNA"/>
</dbReference>
<dbReference type="AlphaFoldDB" id="A0A931ADL2"/>
<keyword evidence="2" id="KW-1185">Reference proteome</keyword>
<dbReference type="Gene3D" id="6.10.250.2700">
    <property type="match status" value="1"/>
</dbReference>
<dbReference type="Proteomes" id="UP000605361">
    <property type="component" value="Unassembled WGS sequence"/>
</dbReference>
<protein>
    <submittedName>
        <fullName evidence="1">Uncharacterized protein</fullName>
    </submittedName>
</protein>
<evidence type="ECO:0000313" key="2">
    <source>
        <dbReference type="Proteomes" id="UP000605361"/>
    </source>
</evidence>
<dbReference type="RefSeq" id="WP_195898593.1">
    <property type="nucleotide sequence ID" value="NZ_JADOGI010000098.1"/>
</dbReference>
<gene>
    <name evidence="1" type="ORF">ITP53_28795</name>
</gene>